<organism evidence="3 4">
    <name type="scientific">Novipirellula artificiosorum</name>
    <dbReference type="NCBI Taxonomy" id="2528016"/>
    <lineage>
        <taxon>Bacteria</taxon>
        <taxon>Pseudomonadati</taxon>
        <taxon>Planctomycetota</taxon>
        <taxon>Planctomycetia</taxon>
        <taxon>Pirellulales</taxon>
        <taxon>Pirellulaceae</taxon>
        <taxon>Novipirellula</taxon>
    </lineage>
</organism>
<feature type="signal peptide" evidence="1">
    <location>
        <begin position="1"/>
        <end position="21"/>
    </location>
</feature>
<dbReference type="AlphaFoldDB" id="A0A5C6DUY8"/>
<proteinExistence type="predicted"/>
<evidence type="ECO:0000313" key="4">
    <source>
        <dbReference type="Proteomes" id="UP000319143"/>
    </source>
</evidence>
<reference evidence="3 4" key="1">
    <citation type="submission" date="2019-02" db="EMBL/GenBank/DDBJ databases">
        <title>Deep-cultivation of Planctomycetes and their phenomic and genomic characterization uncovers novel biology.</title>
        <authorList>
            <person name="Wiegand S."/>
            <person name="Jogler M."/>
            <person name="Boedeker C."/>
            <person name="Pinto D."/>
            <person name="Vollmers J."/>
            <person name="Rivas-Marin E."/>
            <person name="Kohn T."/>
            <person name="Peeters S.H."/>
            <person name="Heuer A."/>
            <person name="Rast P."/>
            <person name="Oberbeckmann S."/>
            <person name="Bunk B."/>
            <person name="Jeske O."/>
            <person name="Meyerdierks A."/>
            <person name="Storesund J.E."/>
            <person name="Kallscheuer N."/>
            <person name="Luecker S."/>
            <person name="Lage O.M."/>
            <person name="Pohl T."/>
            <person name="Merkel B.J."/>
            <person name="Hornburger P."/>
            <person name="Mueller R.-W."/>
            <person name="Bruemmer F."/>
            <person name="Labrenz M."/>
            <person name="Spormann A.M."/>
            <person name="Op Den Camp H."/>
            <person name="Overmann J."/>
            <person name="Amann R."/>
            <person name="Jetten M.S.M."/>
            <person name="Mascher T."/>
            <person name="Medema M.H."/>
            <person name="Devos D.P."/>
            <person name="Kaster A.-K."/>
            <person name="Ovreas L."/>
            <person name="Rohde M."/>
            <person name="Galperin M.Y."/>
            <person name="Jogler C."/>
        </authorList>
    </citation>
    <scope>NUCLEOTIDE SEQUENCE [LARGE SCALE GENOMIC DNA]</scope>
    <source>
        <strain evidence="3 4">Poly41</strain>
    </source>
</reference>
<dbReference type="InterPro" id="IPR013424">
    <property type="entry name" value="Ice-binding_C"/>
</dbReference>
<evidence type="ECO:0000313" key="3">
    <source>
        <dbReference type="EMBL" id="TWU39757.1"/>
    </source>
</evidence>
<accession>A0A5C6DUY8</accession>
<gene>
    <name evidence="3" type="ORF">Poly41_26130</name>
</gene>
<evidence type="ECO:0000259" key="2">
    <source>
        <dbReference type="Pfam" id="PF07589"/>
    </source>
</evidence>
<comment type="caution">
    <text evidence="3">The sequence shown here is derived from an EMBL/GenBank/DDBJ whole genome shotgun (WGS) entry which is preliminary data.</text>
</comment>
<dbReference type="RefSeq" id="WP_146526446.1">
    <property type="nucleotide sequence ID" value="NZ_SJPV01000003.1"/>
</dbReference>
<dbReference type="Pfam" id="PF07589">
    <property type="entry name" value="PEP-CTERM"/>
    <property type="match status" value="1"/>
</dbReference>
<evidence type="ECO:0000256" key="1">
    <source>
        <dbReference type="SAM" id="SignalP"/>
    </source>
</evidence>
<keyword evidence="4" id="KW-1185">Reference proteome</keyword>
<protein>
    <recommendedName>
        <fullName evidence="2">Ice-binding protein C-terminal domain-containing protein</fullName>
    </recommendedName>
</protein>
<keyword evidence="1" id="KW-0732">Signal</keyword>
<feature type="chain" id="PRO_5022784350" description="Ice-binding protein C-terminal domain-containing protein" evidence="1">
    <location>
        <begin position="22"/>
        <end position="300"/>
    </location>
</feature>
<dbReference type="EMBL" id="SJPV01000003">
    <property type="protein sequence ID" value="TWU39757.1"/>
    <property type="molecule type" value="Genomic_DNA"/>
</dbReference>
<feature type="domain" description="Ice-binding protein C-terminal" evidence="2">
    <location>
        <begin position="275"/>
        <end position="298"/>
    </location>
</feature>
<dbReference type="Proteomes" id="UP000319143">
    <property type="component" value="Unassembled WGS sequence"/>
</dbReference>
<dbReference type="NCBIfam" id="TIGR02595">
    <property type="entry name" value="PEP_CTERM"/>
    <property type="match status" value="1"/>
</dbReference>
<sequence precursor="true">MFRTLLLSSLFVAISGVTASAGSILSIIDAADGSQLWSDNSGDSLFNQAGGATTVDIGDVLIGQFSINTIEYLDGIGTTEGVGLTSGNNEFTGSFAIQVAAKGGGPGAYTFGFAPTDAASRLAISAALPGFGAELSTWDSRSMAAFYDGGALINYTREGGTLDSSIATATDGTKLFEAGFLSQLGEGWAAFAFSDDIVSIGTGALGSIGGFFNVGVNVIPGTEVPTLKFNLVDTVFDGAAQANISGSGSLLAKGSVVTPYESFNNVDFTVDVDVVPEPASIAIFGAMGLGLIGFRRRRSA</sequence>
<name>A0A5C6DUY8_9BACT</name>